<dbReference type="AlphaFoldDB" id="A0A3A8AL83"/>
<reference evidence="2 3" key="1">
    <citation type="journal article" date="2018" name="Int. J. Syst. Bacteriol.">
        <title>Oceaniradius stylonemae gen. nov., sp. nov., isolated from a red alga, Stylonema cornu-cervi.</title>
        <authorList>
            <person name="Jeong S."/>
        </authorList>
    </citation>
    <scope>NUCLEOTIDE SEQUENCE [LARGE SCALE GENOMIC DNA]</scope>
    <source>
        <strain evidence="2 3">StC1</strain>
    </source>
</reference>
<evidence type="ECO:0000259" key="1">
    <source>
        <dbReference type="Pfam" id="PF07883"/>
    </source>
</evidence>
<dbReference type="InterPro" id="IPR014710">
    <property type="entry name" value="RmlC-like_jellyroll"/>
</dbReference>
<protein>
    <submittedName>
        <fullName evidence="2">Cupin domain-containing protein</fullName>
    </submittedName>
</protein>
<evidence type="ECO:0000313" key="2">
    <source>
        <dbReference type="EMBL" id="RKF07434.1"/>
    </source>
</evidence>
<accession>A0A3A8AL83</accession>
<feature type="domain" description="Cupin type-2" evidence="1">
    <location>
        <begin position="39"/>
        <end position="90"/>
    </location>
</feature>
<dbReference type="Pfam" id="PF07883">
    <property type="entry name" value="Cupin_2"/>
    <property type="match status" value="1"/>
</dbReference>
<organism evidence="2 3">
    <name type="scientific">Oceaniradius stylonematis</name>
    <dbReference type="NCBI Taxonomy" id="2184161"/>
    <lineage>
        <taxon>Bacteria</taxon>
        <taxon>Pseudomonadati</taxon>
        <taxon>Pseudomonadota</taxon>
        <taxon>Alphaproteobacteria</taxon>
        <taxon>Hyphomicrobiales</taxon>
        <taxon>Ahrensiaceae</taxon>
        <taxon>Oceaniradius</taxon>
    </lineage>
</organism>
<proteinExistence type="predicted"/>
<dbReference type="Gene3D" id="2.60.120.10">
    <property type="entry name" value="Jelly Rolls"/>
    <property type="match status" value="1"/>
</dbReference>
<comment type="caution">
    <text evidence="2">The sequence shown here is derived from an EMBL/GenBank/DDBJ whole genome shotgun (WGS) entry which is preliminary data.</text>
</comment>
<sequence>MNYPDFIQSQPSLDIPFPEDAVTTSAVRSDGALVVFFHVHKDVEVPEHQHGAQWGTLVHGSLELTVDGHTRICGPGDSWDIPAGTPHAAILTAGSLVIDVFEETDRYPLKD</sequence>
<dbReference type="InterPro" id="IPR052535">
    <property type="entry name" value="Bacilysin_H2HPP_isomerase"/>
</dbReference>
<dbReference type="OrthoDB" id="1973590at2"/>
<keyword evidence="3" id="KW-1185">Reference proteome</keyword>
<dbReference type="PANTHER" id="PTHR40112:SF1">
    <property type="entry name" value="H2HPP ISOMERASE"/>
    <property type="match status" value="1"/>
</dbReference>
<name>A0A3A8AL83_9HYPH</name>
<dbReference type="EMBL" id="QFWV02000004">
    <property type="protein sequence ID" value="RKF07434.1"/>
    <property type="molecule type" value="Genomic_DNA"/>
</dbReference>
<gene>
    <name evidence="2" type="ORF">DEM25_006430</name>
</gene>
<dbReference type="InterPro" id="IPR013096">
    <property type="entry name" value="Cupin_2"/>
</dbReference>
<dbReference type="InterPro" id="IPR011051">
    <property type="entry name" value="RmlC_Cupin_sf"/>
</dbReference>
<evidence type="ECO:0000313" key="3">
    <source>
        <dbReference type="Proteomes" id="UP000246132"/>
    </source>
</evidence>
<dbReference type="RefSeq" id="WP_109769461.1">
    <property type="nucleotide sequence ID" value="NZ_JASHJV010000004.1"/>
</dbReference>
<dbReference type="Proteomes" id="UP000246132">
    <property type="component" value="Unassembled WGS sequence"/>
</dbReference>
<dbReference type="PANTHER" id="PTHR40112">
    <property type="entry name" value="H2HPP ISOMERASE"/>
    <property type="match status" value="1"/>
</dbReference>
<dbReference type="SUPFAM" id="SSF51182">
    <property type="entry name" value="RmlC-like cupins"/>
    <property type="match status" value="1"/>
</dbReference>